<evidence type="ECO:0000313" key="7">
    <source>
        <dbReference type="Proteomes" id="UP000305546"/>
    </source>
</evidence>
<dbReference type="InterPro" id="IPR004843">
    <property type="entry name" value="Calcineurin-like_PHP"/>
</dbReference>
<sequence>MTAPVPELTLIQFSDTHLGAAGERMHDTVDTYATLEAALATVLSSGTRVHGLLLTGDLADNGKPEAYRRLASALAPAAEKLGADIVYAMGNHDERAAFRAELLSTSDAVGPVDSVHWIEGVRILVLDSSTPGRPDGRLEPGQLEWLRARLASPSPRGSILVIHHPPLPSPVPSAHLLRLHDAGDLAAALAGSDVRMIVTGHAHHTGCGALARIPVWVSPALAYRCDPLPPPNRLRGRVGAGISRIDLIDGVFVATAVEIGDAPLVYDNERDATVRHAIEKFFQDE</sequence>
<feature type="domain" description="Calcineurin-like phosphoesterase" evidence="5">
    <location>
        <begin position="9"/>
        <end position="204"/>
    </location>
</feature>
<dbReference type="InterPro" id="IPR029052">
    <property type="entry name" value="Metallo-depent_PP-like"/>
</dbReference>
<dbReference type="PANTHER" id="PTHR42988:SF2">
    <property type="entry name" value="CYCLIC NUCLEOTIDE PHOSPHODIESTERASE CBUA0032-RELATED"/>
    <property type="match status" value="1"/>
</dbReference>
<dbReference type="OrthoDB" id="5241795at2"/>
<comment type="similarity">
    <text evidence="4">Belongs to the cyclic nucleotide phosphodiesterase class-III family.</text>
</comment>
<evidence type="ECO:0000256" key="2">
    <source>
        <dbReference type="ARBA" id="ARBA00022801"/>
    </source>
</evidence>
<evidence type="ECO:0000256" key="3">
    <source>
        <dbReference type="ARBA" id="ARBA00023004"/>
    </source>
</evidence>
<dbReference type="Proteomes" id="UP000305546">
    <property type="component" value="Unassembled WGS sequence"/>
</dbReference>
<proteinExistence type="inferred from homology"/>
<organism evidence="6 7">
    <name type="scientific">Amycolatopsis alkalitolerans</name>
    <dbReference type="NCBI Taxonomy" id="2547244"/>
    <lineage>
        <taxon>Bacteria</taxon>
        <taxon>Bacillati</taxon>
        <taxon>Actinomycetota</taxon>
        <taxon>Actinomycetes</taxon>
        <taxon>Pseudonocardiales</taxon>
        <taxon>Pseudonocardiaceae</taxon>
        <taxon>Amycolatopsis</taxon>
    </lineage>
</organism>
<keyword evidence="2" id="KW-0378">Hydrolase</keyword>
<gene>
    <name evidence="6" type="ORF">FG385_19065</name>
</gene>
<name>A0A5C4LX69_9PSEU</name>
<dbReference type="SUPFAM" id="SSF56300">
    <property type="entry name" value="Metallo-dependent phosphatases"/>
    <property type="match status" value="1"/>
</dbReference>
<dbReference type="GO" id="GO:0016787">
    <property type="term" value="F:hydrolase activity"/>
    <property type="evidence" value="ECO:0007669"/>
    <property type="project" value="UniProtKB-KW"/>
</dbReference>
<keyword evidence="1" id="KW-0479">Metal-binding</keyword>
<reference evidence="6 7" key="1">
    <citation type="submission" date="2019-06" db="EMBL/GenBank/DDBJ databases">
        <title>Amycolatopsis alkalitolerans sp. nov., isolated from Gastrodia elata Blume.</title>
        <authorList>
            <person name="Narsing Rao M.P."/>
            <person name="Li W.J."/>
        </authorList>
    </citation>
    <scope>NUCLEOTIDE SEQUENCE [LARGE SCALE GENOMIC DNA]</scope>
    <source>
        <strain evidence="6 7">SYSUP0005</strain>
    </source>
</reference>
<evidence type="ECO:0000259" key="5">
    <source>
        <dbReference type="Pfam" id="PF00149"/>
    </source>
</evidence>
<dbReference type="PANTHER" id="PTHR42988">
    <property type="entry name" value="PHOSPHOHYDROLASE"/>
    <property type="match status" value="1"/>
</dbReference>
<protein>
    <submittedName>
        <fullName evidence="6">Metallophosphatase</fullName>
    </submittedName>
</protein>
<dbReference type="EMBL" id="VDFW01000016">
    <property type="protein sequence ID" value="TNC24157.1"/>
    <property type="molecule type" value="Genomic_DNA"/>
</dbReference>
<keyword evidence="3" id="KW-0408">Iron</keyword>
<dbReference type="RefSeq" id="WP_139098110.1">
    <property type="nucleotide sequence ID" value="NZ_VDFW01000016.1"/>
</dbReference>
<evidence type="ECO:0000313" key="6">
    <source>
        <dbReference type="EMBL" id="TNC24157.1"/>
    </source>
</evidence>
<keyword evidence="7" id="KW-1185">Reference proteome</keyword>
<dbReference type="Pfam" id="PF00149">
    <property type="entry name" value="Metallophos"/>
    <property type="match status" value="1"/>
</dbReference>
<dbReference type="AlphaFoldDB" id="A0A5C4LX69"/>
<accession>A0A5C4LX69</accession>
<dbReference type="Gene3D" id="3.60.21.10">
    <property type="match status" value="1"/>
</dbReference>
<comment type="caution">
    <text evidence="6">The sequence shown here is derived from an EMBL/GenBank/DDBJ whole genome shotgun (WGS) entry which is preliminary data.</text>
</comment>
<dbReference type="InterPro" id="IPR050884">
    <property type="entry name" value="CNP_phosphodiesterase-III"/>
</dbReference>
<dbReference type="GO" id="GO:0046872">
    <property type="term" value="F:metal ion binding"/>
    <property type="evidence" value="ECO:0007669"/>
    <property type="project" value="UniProtKB-KW"/>
</dbReference>
<evidence type="ECO:0000256" key="1">
    <source>
        <dbReference type="ARBA" id="ARBA00022723"/>
    </source>
</evidence>
<evidence type="ECO:0000256" key="4">
    <source>
        <dbReference type="ARBA" id="ARBA00025742"/>
    </source>
</evidence>